<name>A0A9N7RHG2_STRHE</name>
<dbReference type="Gene3D" id="3.30.700.20">
    <property type="entry name" value="Hypothetical protein ph0010, domain 1"/>
    <property type="match status" value="1"/>
</dbReference>
<dbReference type="FunFam" id="3.30.700.20:FF:000001">
    <property type="entry name" value="AMME syndrome candidate gene 1"/>
    <property type="match status" value="1"/>
</dbReference>
<feature type="transmembrane region" description="Helical" evidence="1">
    <location>
        <begin position="199"/>
        <end position="220"/>
    </location>
</feature>
<reference evidence="3" key="1">
    <citation type="submission" date="2019-12" db="EMBL/GenBank/DDBJ databases">
        <authorList>
            <person name="Scholes J."/>
        </authorList>
    </citation>
    <scope>NUCLEOTIDE SEQUENCE</scope>
</reference>
<sequence length="255" mass="27852">MVSANREMVVFCFDTLVAHYNNEEVPPPAFDDGQHPLFVTWKKVINGGEPRLRGCIGTLEARCIISGFRDYALTSALRDRRFPPIQAKELPYLECTVSILTNYETANDYLDWEVGKHGVIIEFTDPDHNTKRSATYLPEVAAHEGWTKIEAIDSLMRKAGGWWRVAVVVGGGPKDEGCLARGVRAVGRWKLQAQSGSCLAWLGALGLLGAGICGCGLVAAGRERRDCDLRARALGLRAAGARARRGWDLGASSPL</sequence>
<organism evidence="3 4">
    <name type="scientific">Striga hermonthica</name>
    <name type="common">Purple witchweed</name>
    <name type="synonym">Buchnera hermonthica</name>
    <dbReference type="NCBI Taxonomy" id="68872"/>
    <lineage>
        <taxon>Eukaryota</taxon>
        <taxon>Viridiplantae</taxon>
        <taxon>Streptophyta</taxon>
        <taxon>Embryophyta</taxon>
        <taxon>Tracheophyta</taxon>
        <taxon>Spermatophyta</taxon>
        <taxon>Magnoliopsida</taxon>
        <taxon>eudicotyledons</taxon>
        <taxon>Gunneridae</taxon>
        <taxon>Pentapetalae</taxon>
        <taxon>asterids</taxon>
        <taxon>lamiids</taxon>
        <taxon>Lamiales</taxon>
        <taxon>Orobanchaceae</taxon>
        <taxon>Buchnereae</taxon>
        <taxon>Striga</taxon>
    </lineage>
</organism>
<accession>A0A9N7RHG2</accession>
<keyword evidence="1" id="KW-0812">Transmembrane</keyword>
<dbReference type="InterPro" id="IPR023473">
    <property type="entry name" value="AMMECR1"/>
</dbReference>
<dbReference type="SUPFAM" id="SSF143447">
    <property type="entry name" value="AMMECR1-like"/>
    <property type="match status" value="1"/>
</dbReference>
<feature type="domain" description="AMMECR1" evidence="2">
    <location>
        <begin position="1"/>
        <end position="205"/>
    </location>
</feature>
<gene>
    <name evidence="3" type="ORF">SHERM_25521</name>
</gene>
<dbReference type="InterPro" id="IPR036071">
    <property type="entry name" value="AMMECR1_dom_sf"/>
</dbReference>
<dbReference type="InterPro" id="IPR002733">
    <property type="entry name" value="AMMECR1_domain"/>
</dbReference>
<evidence type="ECO:0000313" key="4">
    <source>
        <dbReference type="Proteomes" id="UP001153555"/>
    </source>
</evidence>
<dbReference type="PROSITE" id="PS51112">
    <property type="entry name" value="AMMECR1"/>
    <property type="match status" value="1"/>
</dbReference>
<keyword evidence="4" id="KW-1185">Reference proteome</keyword>
<comment type="caution">
    <text evidence="3">The sequence shown here is derived from an EMBL/GenBank/DDBJ whole genome shotgun (WGS) entry which is preliminary data.</text>
</comment>
<proteinExistence type="predicted"/>
<keyword evidence="1" id="KW-1133">Transmembrane helix</keyword>
<dbReference type="NCBIfam" id="TIGR00296">
    <property type="entry name" value="TIGR00296 family protein"/>
    <property type="match status" value="1"/>
</dbReference>
<dbReference type="OrthoDB" id="24630at2759"/>
<dbReference type="PANTHER" id="PTHR13016">
    <property type="entry name" value="AMMECR1 HOMOLOG"/>
    <property type="match status" value="1"/>
</dbReference>
<dbReference type="InterPro" id="IPR027485">
    <property type="entry name" value="AMMECR1_N"/>
</dbReference>
<protein>
    <recommendedName>
        <fullName evidence="2">AMMECR1 domain-containing protein</fullName>
    </recommendedName>
</protein>
<dbReference type="Pfam" id="PF01871">
    <property type="entry name" value="AMMECR1"/>
    <property type="match status" value="1"/>
</dbReference>
<keyword evidence="1" id="KW-0472">Membrane</keyword>
<dbReference type="Proteomes" id="UP001153555">
    <property type="component" value="Unassembled WGS sequence"/>
</dbReference>
<evidence type="ECO:0000259" key="2">
    <source>
        <dbReference type="PROSITE" id="PS51112"/>
    </source>
</evidence>
<evidence type="ECO:0000313" key="3">
    <source>
        <dbReference type="EMBL" id="CAA0830045.1"/>
    </source>
</evidence>
<evidence type="ECO:0000256" key="1">
    <source>
        <dbReference type="SAM" id="Phobius"/>
    </source>
</evidence>
<dbReference type="PANTHER" id="PTHR13016:SF0">
    <property type="entry name" value="AMME SYNDROME CANDIDATE GENE 1 PROTEIN"/>
    <property type="match status" value="1"/>
</dbReference>
<dbReference type="AlphaFoldDB" id="A0A9N7RHG2"/>
<dbReference type="EMBL" id="CACSLK010027802">
    <property type="protein sequence ID" value="CAA0830045.1"/>
    <property type="molecule type" value="Genomic_DNA"/>
</dbReference>